<name>A0A8S0T465_OLEEU</name>
<dbReference type="Proteomes" id="UP000594638">
    <property type="component" value="Unassembled WGS sequence"/>
</dbReference>
<protein>
    <submittedName>
        <fullName evidence="2">Uncharacterized protein</fullName>
    </submittedName>
</protein>
<accession>A0A8S0T465</accession>
<gene>
    <name evidence="2" type="ORF">OLEA9_A082305</name>
</gene>
<evidence type="ECO:0000256" key="1">
    <source>
        <dbReference type="SAM" id="MobiDB-lite"/>
    </source>
</evidence>
<proteinExistence type="predicted"/>
<reference evidence="2 3" key="1">
    <citation type="submission" date="2019-12" db="EMBL/GenBank/DDBJ databases">
        <authorList>
            <person name="Alioto T."/>
            <person name="Alioto T."/>
            <person name="Gomez Garrido J."/>
        </authorList>
    </citation>
    <scope>NUCLEOTIDE SEQUENCE [LARGE SCALE GENOMIC DNA]</scope>
</reference>
<dbReference type="EMBL" id="CACTIH010005672">
    <property type="protein sequence ID" value="CAA3000142.1"/>
    <property type="molecule type" value="Genomic_DNA"/>
</dbReference>
<evidence type="ECO:0000313" key="3">
    <source>
        <dbReference type="Proteomes" id="UP000594638"/>
    </source>
</evidence>
<organism evidence="2 3">
    <name type="scientific">Olea europaea subsp. europaea</name>
    <dbReference type="NCBI Taxonomy" id="158383"/>
    <lineage>
        <taxon>Eukaryota</taxon>
        <taxon>Viridiplantae</taxon>
        <taxon>Streptophyta</taxon>
        <taxon>Embryophyta</taxon>
        <taxon>Tracheophyta</taxon>
        <taxon>Spermatophyta</taxon>
        <taxon>Magnoliopsida</taxon>
        <taxon>eudicotyledons</taxon>
        <taxon>Gunneridae</taxon>
        <taxon>Pentapetalae</taxon>
        <taxon>asterids</taxon>
        <taxon>lamiids</taxon>
        <taxon>Lamiales</taxon>
        <taxon>Oleaceae</taxon>
        <taxon>Oleeae</taxon>
        <taxon>Olea</taxon>
    </lineage>
</organism>
<keyword evidence="3" id="KW-1185">Reference proteome</keyword>
<dbReference type="Gramene" id="OE9A082305T1">
    <property type="protein sequence ID" value="OE9A082305C1"/>
    <property type="gene ID" value="OE9A082305"/>
</dbReference>
<comment type="caution">
    <text evidence="2">The sequence shown here is derived from an EMBL/GenBank/DDBJ whole genome shotgun (WGS) entry which is preliminary data.</text>
</comment>
<sequence>MDFMKTLFENNQSIDSITVDHCQPMNLAEGTSENTYSFNIDENYNHPNIFFTFPEILQTTNSQLPAIEYVENDVFHSAPNPTGNKFFPSENSDLIIEFNSNFRSVETEASQIYPDELYFSYQWDGGNVGNTNSTTNLPTIDQGTTFGSTMDRD</sequence>
<feature type="compositionally biased region" description="Polar residues" evidence="1">
    <location>
        <begin position="137"/>
        <end position="153"/>
    </location>
</feature>
<evidence type="ECO:0000313" key="2">
    <source>
        <dbReference type="EMBL" id="CAA3000142.1"/>
    </source>
</evidence>
<feature type="region of interest" description="Disordered" evidence="1">
    <location>
        <begin position="132"/>
        <end position="153"/>
    </location>
</feature>
<dbReference type="AlphaFoldDB" id="A0A8S0T465"/>